<dbReference type="EMBL" id="LMXB01000093">
    <property type="protein sequence ID" value="KUO16204.1"/>
    <property type="molecule type" value="Genomic_DNA"/>
</dbReference>
<dbReference type="InterPro" id="IPR001584">
    <property type="entry name" value="Integrase_cat-core"/>
</dbReference>
<dbReference type="Proteomes" id="UP000053260">
    <property type="component" value="Unassembled WGS sequence"/>
</dbReference>
<dbReference type="Pfam" id="PF13683">
    <property type="entry name" value="rve_3"/>
    <property type="match status" value="1"/>
</dbReference>
<reference evidence="2 3" key="1">
    <citation type="submission" date="2015-10" db="EMBL/GenBank/DDBJ databases">
        <title>Draft genome sequence of Streptomyces sp. RV15, isolated from a marine sponge.</title>
        <authorList>
            <person name="Ruckert C."/>
            <person name="Abdelmohsen U.R."/>
            <person name="Winkler A."/>
            <person name="Hentschel U."/>
            <person name="Kalinowski J."/>
            <person name="Kampfer P."/>
            <person name="Glaeser S."/>
        </authorList>
    </citation>
    <scope>NUCLEOTIDE SEQUENCE [LARGE SCALE GENOMIC DNA]</scope>
    <source>
        <strain evidence="2 3">RV15</strain>
    </source>
</reference>
<evidence type="ECO:0000259" key="1">
    <source>
        <dbReference type="Pfam" id="PF13683"/>
    </source>
</evidence>
<proteinExistence type="predicted"/>
<dbReference type="AlphaFoldDB" id="A0A117RYD2"/>
<keyword evidence="3" id="KW-1185">Reference proteome</keyword>
<dbReference type="OrthoDB" id="3215922at2"/>
<evidence type="ECO:0000313" key="2">
    <source>
        <dbReference type="EMBL" id="KUO16204.1"/>
    </source>
</evidence>
<feature type="domain" description="Integrase catalytic" evidence="1">
    <location>
        <begin position="5"/>
        <end position="50"/>
    </location>
</feature>
<accession>A0A117RYD2</accession>
<dbReference type="RefSeq" id="WP_067030617.1">
    <property type="nucleotide sequence ID" value="NZ_KQ949107.1"/>
</dbReference>
<organism evidence="2 3">
    <name type="scientific">Streptomyces dysideae</name>
    <dbReference type="NCBI Taxonomy" id="909626"/>
    <lineage>
        <taxon>Bacteria</taxon>
        <taxon>Bacillati</taxon>
        <taxon>Actinomycetota</taxon>
        <taxon>Actinomycetes</taxon>
        <taxon>Kitasatosporales</taxon>
        <taxon>Streptomycetaceae</taxon>
        <taxon>Streptomyces</taxon>
    </lineage>
</organism>
<evidence type="ECO:0000313" key="3">
    <source>
        <dbReference type="Proteomes" id="UP000053260"/>
    </source>
</evidence>
<name>A0A117RYD2_9ACTN</name>
<dbReference type="GO" id="GO:0015074">
    <property type="term" value="P:DNA integration"/>
    <property type="evidence" value="ECO:0007669"/>
    <property type="project" value="InterPro"/>
</dbReference>
<protein>
    <recommendedName>
        <fullName evidence="1">Integrase catalytic domain-containing protein</fullName>
    </recommendedName>
</protein>
<sequence length="71" mass="8134">MRADNSVLKVEYVHRHTFVTRAEARLKTATWIADFNNTKRRHSAAGGKPPVEFERIIQEARARTDQEGRAA</sequence>
<gene>
    <name evidence="2" type="ORF">AQJ91_36865</name>
</gene>
<comment type="caution">
    <text evidence="2">The sequence shown here is derived from an EMBL/GenBank/DDBJ whole genome shotgun (WGS) entry which is preliminary data.</text>
</comment>